<evidence type="ECO:0000313" key="11">
    <source>
        <dbReference type="EMBL" id="CCK76047.1"/>
    </source>
</evidence>
<dbReference type="HOGENOM" id="CLU_087560_0_0_6"/>
<evidence type="ECO:0000256" key="2">
    <source>
        <dbReference type="ARBA" id="ARBA00007615"/>
    </source>
</evidence>
<comment type="subcellular location">
    <subcellularLocation>
        <location evidence="1 10">Periplasm</location>
    </subcellularLocation>
</comment>
<dbReference type="AlphaFoldDB" id="R4YMH9"/>
<feature type="chain" id="PRO_5009019556" description="Outer-membrane lipoprotein carrier protein" evidence="10">
    <location>
        <begin position="24"/>
        <end position="231"/>
    </location>
</feature>
<dbReference type="GO" id="GO:0044874">
    <property type="term" value="P:lipoprotein localization to outer membrane"/>
    <property type="evidence" value="ECO:0007669"/>
    <property type="project" value="UniProtKB-UniRule"/>
</dbReference>
<evidence type="ECO:0000256" key="3">
    <source>
        <dbReference type="ARBA" id="ARBA00011245"/>
    </source>
</evidence>
<gene>
    <name evidence="10 11" type="primary">lolA</name>
    <name evidence="11" type="ORF">OLEAN_C18710</name>
</gene>
<keyword evidence="5 10" id="KW-0813">Transport</keyword>
<evidence type="ECO:0000256" key="7">
    <source>
        <dbReference type="ARBA" id="ARBA00022764"/>
    </source>
</evidence>
<comment type="function">
    <text evidence="10">Participates in the translocation of lipoproteins from the inner membrane to the outer membrane. Only forms a complex with a lipoprotein if the residue after the N-terminal Cys is not an aspartate (The Asp acts as a targeting signal to indicate that the lipoprotein should stay in the inner membrane).</text>
</comment>
<dbReference type="GO" id="GO:0030288">
    <property type="term" value="C:outer membrane-bounded periplasmic space"/>
    <property type="evidence" value="ECO:0007669"/>
    <property type="project" value="TreeGrafter"/>
</dbReference>
<keyword evidence="7 10" id="KW-0574">Periplasm</keyword>
<protein>
    <recommendedName>
        <fullName evidence="4 10">Outer-membrane lipoprotein carrier protein</fullName>
    </recommendedName>
</protein>
<dbReference type="PANTHER" id="PTHR35869">
    <property type="entry name" value="OUTER-MEMBRANE LIPOPROTEIN CARRIER PROTEIN"/>
    <property type="match status" value="1"/>
</dbReference>
<evidence type="ECO:0000256" key="6">
    <source>
        <dbReference type="ARBA" id="ARBA00022729"/>
    </source>
</evidence>
<dbReference type="SUPFAM" id="SSF89392">
    <property type="entry name" value="Prokaryotic lipoproteins and lipoprotein localization factors"/>
    <property type="match status" value="1"/>
</dbReference>
<evidence type="ECO:0000256" key="5">
    <source>
        <dbReference type="ARBA" id="ARBA00022448"/>
    </source>
</evidence>
<feature type="signal peptide" evidence="10">
    <location>
        <begin position="1"/>
        <end position="23"/>
    </location>
</feature>
<dbReference type="InterPro" id="IPR004564">
    <property type="entry name" value="OM_lipoprot_carrier_LolA-like"/>
</dbReference>
<proteinExistence type="inferred from homology"/>
<keyword evidence="12" id="KW-1185">Reference proteome</keyword>
<keyword evidence="8 10" id="KW-0653">Protein transport</keyword>
<dbReference type="GO" id="GO:0042953">
    <property type="term" value="P:lipoprotein transport"/>
    <property type="evidence" value="ECO:0007669"/>
    <property type="project" value="InterPro"/>
</dbReference>
<evidence type="ECO:0000256" key="9">
    <source>
        <dbReference type="ARBA" id="ARBA00023186"/>
    </source>
</evidence>
<dbReference type="PANTHER" id="PTHR35869:SF1">
    <property type="entry name" value="OUTER-MEMBRANE LIPOPROTEIN CARRIER PROTEIN"/>
    <property type="match status" value="1"/>
</dbReference>
<comment type="similarity">
    <text evidence="2 10">Belongs to the LolA family.</text>
</comment>
<dbReference type="InterPro" id="IPR018323">
    <property type="entry name" value="OM_lipoprot_carrier_LolA_Pbac"/>
</dbReference>
<sequence length="231" mass="25605" precursor="true">MKRTLIRGFSLACGLSLSALALASEVIKVSSQPVANTTHAVENLQKQLGLINSFSANFVQLTQDGLGNTLQRVEGFMQVEKPGKLRWKTEGIYEQLVISDGKSLWIYDADLEQVSIKDMDNRLSETPALLLGGDVSAIGDDFIITQAPGENAIRFILQPKDTSQLFDSLELDFNKLDEQQSLTQMIIRDASGQVTNIRFTNVLNNPKLNQDLFNFNIPKGIDVIDGRQGKY</sequence>
<organism evidence="11 12">
    <name type="scientific">Oleispira antarctica RB-8</name>
    <dbReference type="NCBI Taxonomy" id="698738"/>
    <lineage>
        <taxon>Bacteria</taxon>
        <taxon>Pseudomonadati</taxon>
        <taxon>Pseudomonadota</taxon>
        <taxon>Gammaproteobacteria</taxon>
        <taxon>Oceanospirillales</taxon>
        <taxon>Oceanospirillaceae</taxon>
        <taxon>Oleispira</taxon>
    </lineage>
</organism>
<dbReference type="KEGG" id="oai:OLEAN_C18710"/>
<dbReference type="EMBL" id="FO203512">
    <property type="protein sequence ID" value="CCK76047.1"/>
    <property type="molecule type" value="Genomic_DNA"/>
</dbReference>
<dbReference type="NCBIfam" id="TIGR00547">
    <property type="entry name" value="lolA"/>
    <property type="match status" value="1"/>
</dbReference>
<dbReference type="HAMAP" id="MF_00240">
    <property type="entry name" value="LolA"/>
    <property type="match status" value="1"/>
</dbReference>
<dbReference type="Gene3D" id="2.50.20.10">
    <property type="entry name" value="Lipoprotein localisation LolA/LolB/LppX"/>
    <property type="match status" value="1"/>
</dbReference>
<dbReference type="CDD" id="cd16325">
    <property type="entry name" value="LolA"/>
    <property type="match status" value="1"/>
</dbReference>
<dbReference type="STRING" id="698738.OLEAN_C18710"/>
<accession>R4YMH9</accession>
<reference evidence="11 12" key="1">
    <citation type="journal article" date="2013" name="Nat. Commun.">
        <title>Genome sequence and functional genomic analysis of the oil-degrading bacterium Oleispira antarctica.</title>
        <authorList>
            <person name="Kube M."/>
            <person name="Chernikova T.N."/>
            <person name="Al-Ramahi Y."/>
            <person name="Beloqui A."/>
            <person name="Lopez-Cortez N."/>
            <person name="Guazzaroni M.E."/>
            <person name="Heipieper H.J."/>
            <person name="Klages S."/>
            <person name="Kotsyurbenko O.R."/>
            <person name="Langer I."/>
            <person name="Nechitaylo T.Y."/>
            <person name="Lunsdorf H."/>
            <person name="Fernandez M."/>
            <person name="Juarez S."/>
            <person name="Ciordia S."/>
            <person name="Singer A."/>
            <person name="Kagan O."/>
            <person name="Egorova O."/>
            <person name="Petit P.A."/>
            <person name="Stogios P."/>
            <person name="Kim Y."/>
            <person name="Tchigvintsev A."/>
            <person name="Flick R."/>
            <person name="Denaro R."/>
            <person name="Genovese M."/>
            <person name="Albar J.P."/>
            <person name="Reva O.N."/>
            <person name="Martinez-Gomariz M."/>
            <person name="Tran H."/>
            <person name="Ferrer M."/>
            <person name="Savchenko A."/>
            <person name="Yakunin A.F."/>
            <person name="Yakimov M.M."/>
            <person name="Golyshina O.V."/>
            <person name="Reinhardt R."/>
            <person name="Golyshin P.N."/>
        </authorList>
    </citation>
    <scope>NUCLEOTIDE SEQUENCE [LARGE SCALE GENOMIC DNA]</scope>
</reference>
<keyword evidence="9 10" id="KW-0143">Chaperone</keyword>
<dbReference type="InterPro" id="IPR029046">
    <property type="entry name" value="LolA/LolB/LppX"/>
</dbReference>
<evidence type="ECO:0000256" key="10">
    <source>
        <dbReference type="HAMAP-Rule" id="MF_00240"/>
    </source>
</evidence>
<evidence type="ECO:0000313" key="12">
    <source>
        <dbReference type="Proteomes" id="UP000032749"/>
    </source>
</evidence>
<dbReference type="Proteomes" id="UP000032749">
    <property type="component" value="Chromosome"/>
</dbReference>
<evidence type="ECO:0000256" key="8">
    <source>
        <dbReference type="ARBA" id="ARBA00022927"/>
    </source>
</evidence>
<name>R4YMH9_OLEAN</name>
<keyword evidence="6 10" id="KW-0732">Signal</keyword>
<keyword evidence="11" id="KW-0449">Lipoprotein</keyword>
<evidence type="ECO:0000256" key="1">
    <source>
        <dbReference type="ARBA" id="ARBA00004418"/>
    </source>
</evidence>
<comment type="subunit">
    <text evidence="3 10">Monomer.</text>
</comment>
<dbReference type="Pfam" id="PF03548">
    <property type="entry name" value="LolA"/>
    <property type="match status" value="1"/>
</dbReference>
<evidence type="ECO:0000256" key="4">
    <source>
        <dbReference type="ARBA" id="ARBA00014035"/>
    </source>
</evidence>